<accession>A0A6N2ZJP7</accession>
<keyword evidence="4" id="KW-0472">Membrane</keyword>
<dbReference type="SUPFAM" id="SSF53448">
    <property type="entry name" value="Nucleotide-diphospho-sugar transferases"/>
    <property type="match status" value="1"/>
</dbReference>
<dbReference type="InterPro" id="IPR029044">
    <property type="entry name" value="Nucleotide-diphossugar_trans"/>
</dbReference>
<dbReference type="PANTHER" id="PTHR43630">
    <property type="entry name" value="POLY-BETA-1,6-N-ACETYL-D-GLUCOSAMINE SYNTHASE"/>
    <property type="match status" value="1"/>
</dbReference>
<dbReference type="Gene3D" id="3.90.550.10">
    <property type="entry name" value="Spore Coat Polysaccharide Biosynthesis Protein SpsA, Chain A"/>
    <property type="match status" value="1"/>
</dbReference>
<organism evidence="5">
    <name type="scientific">Clostridium tertium</name>
    <dbReference type="NCBI Taxonomy" id="1559"/>
    <lineage>
        <taxon>Bacteria</taxon>
        <taxon>Bacillati</taxon>
        <taxon>Bacillota</taxon>
        <taxon>Clostridia</taxon>
        <taxon>Eubacteriales</taxon>
        <taxon>Clostridiaceae</taxon>
        <taxon>Clostridium</taxon>
    </lineage>
</organism>
<dbReference type="RefSeq" id="WP_156625075.1">
    <property type="nucleotide sequence ID" value="NZ_CACRTO010000006.1"/>
</dbReference>
<evidence type="ECO:0000313" key="5">
    <source>
        <dbReference type="EMBL" id="VYT79724.1"/>
    </source>
</evidence>
<dbReference type="EMBL" id="CACRTO010000006">
    <property type="protein sequence ID" value="VYT79724.1"/>
    <property type="molecule type" value="Genomic_DNA"/>
</dbReference>
<reference evidence="5" key="1">
    <citation type="submission" date="2019-11" db="EMBL/GenBank/DDBJ databases">
        <authorList>
            <person name="Feng L."/>
        </authorList>
    </citation>
    <scope>NUCLEOTIDE SEQUENCE</scope>
    <source>
        <strain evidence="5">CTertiumLFYP3</strain>
    </source>
</reference>
<feature type="transmembrane region" description="Helical" evidence="4">
    <location>
        <begin position="390"/>
        <end position="416"/>
    </location>
</feature>
<evidence type="ECO:0000256" key="4">
    <source>
        <dbReference type="SAM" id="Phobius"/>
    </source>
</evidence>
<dbReference type="CDD" id="cd06423">
    <property type="entry name" value="CESA_like"/>
    <property type="match status" value="1"/>
</dbReference>
<feature type="transmembrane region" description="Helical" evidence="4">
    <location>
        <begin position="308"/>
        <end position="341"/>
    </location>
</feature>
<evidence type="ECO:0000256" key="2">
    <source>
        <dbReference type="ARBA" id="ARBA00022676"/>
    </source>
</evidence>
<proteinExistence type="inferred from homology"/>
<feature type="transmembrane region" description="Helical" evidence="4">
    <location>
        <begin position="361"/>
        <end position="378"/>
    </location>
</feature>
<gene>
    <name evidence="5" type="primary">pgaC_1</name>
    <name evidence="5" type="ORF">CTLFYP3_00704</name>
</gene>
<evidence type="ECO:0000256" key="1">
    <source>
        <dbReference type="ARBA" id="ARBA00006739"/>
    </source>
</evidence>
<name>A0A6N2ZJP7_9CLOT</name>
<dbReference type="GO" id="GO:0016757">
    <property type="term" value="F:glycosyltransferase activity"/>
    <property type="evidence" value="ECO:0007669"/>
    <property type="project" value="UniProtKB-KW"/>
</dbReference>
<evidence type="ECO:0000256" key="3">
    <source>
        <dbReference type="ARBA" id="ARBA00022679"/>
    </source>
</evidence>
<protein>
    <submittedName>
        <fullName evidence="5">Poly-beta-1,6-N-acetyl-D-glucosamine synthase</fullName>
        <ecNumber evidence="5">2.4.1.-</ecNumber>
    </submittedName>
</protein>
<dbReference type="PANTHER" id="PTHR43630:SF1">
    <property type="entry name" value="POLY-BETA-1,6-N-ACETYL-D-GLUCOSAMINE SYNTHASE"/>
    <property type="match status" value="1"/>
</dbReference>
<keyword evidence="4" id="KW-1133">Transmembrane helix</keyword>
<keyword evidence="2 5" id="KW-0328">Glycosyltransferase</keyword>
<dbReference type="Pfam" id="PF13641">
    <property type="entry name" value="Glyco_tranf_2_3"/>
    <property type="match status" value="1"/>
</dbReference>
<dbReference type="AlphaFoldDB" id="A0A6N2ZJP7"/>
<feature type="transmembrane region" description="Helical" evidence="4">
    <location>
        <begin position="6"/>
        <end position="34"/>
    </location>
</feature>
<dbReference type="EC" id="2.4.1.-" evidence="5"/>
<keyword evidence="3 5" id="KW-0808">Transferase</keyword>
<comment type="similarity">
    <text evidence="1">Belongs to the glycosyltransferase 2 family.</text>
</comment>
<sequence length="433" mass="49969">MLNIYYFIFILSTLSIWLSVIIGIIFVFGAIGYVSNERKNKVDLNKYNDRLPTVTIMIPAHDEERVIASTLEKILDLNYPKHLIQIIVINDNSSDSTGEEIKKVQDNNPERIINVITTNKETGGKGKAYALNLALKEAKGEWICVFDADAAPERNTLKFLVIKSFENRKYAAVFGRNKARNRNRNFLTKCINIELVVSQRIVNPGKWHLFKIGQIPGTNFIINRGILQKVGGWDTKAITEDTDLGFSIMKKNYLIAYESRAEAYQQEPEKLSVYIKQRTRWAKGNIYVVFKNLPDLFSKVNWRIKLEITFYCLIYIWFLTFILISDGIFILNIVAIIVNFLNPSLDILSKLSLNINFNFNLSFILMYSLFVLQMNVALASDKGQSTLENFLISCVSYFTYSQLFILISIKAAYGYITDVIFKREAKWYKTERF</sequence>
<keyword evidence="4" id="KW-0812">Transmembrane</keyword>